<name>A0A2Z4Y2J1_SUMC1</name>
<dbReference type="Pfam" id="PF13620">
    <property type="entry name" value="CarboxypepD_reg"/>
    <property type="match status" value="2"/>
</dbReference>
<proteinExistence type="predicted"/>
<reference evidence="3 4" key="1">
    <citation type="submission" date="2018-05" db="EMBL/GenBank/DDBJ databases">
        <title>A metagenomic window into the 2 km-deep terrestrial subsurface aquifer revealed taxonomically and functionally diverse microbial community comprising novel uncultured bacterial lineages.</title>
        <authorList>
            <person name="Kadnikov V.V."/>
            <person name="Mardanov A.V."/>
            <person name="Beletsky A.V."/>
            <person name="Banks D."/>
            <person name="Pimenov N.V."/>
            <person name="Frank Y.A."/>
            <person name="Karnachuk O.V."/>
            <person name="Ravin N.V."/>
        </authorList>
    </citation>
    <scope>NUCLEOTIDE SEQUENCE [LARGE SCALE GENOMIC DNA]</scope>
    <source>
        <strain evidence="3">BY</strain>
    </source>
</reference>
<evidence type="ECO:0000256" key="2">
    <source>
        <dbReference type="SAM" id="Phobius"/>
    </source>
</evidence>
<sequence length="535" mass="57491">MKSRLPWIIALAAVGFSGLLFLYTRSELRRIEALAGLRDASTSTTVIQPLGQLEGAVAEPPQLASTPTSPPSPSAGSGIQLAGMTTDPNGIAIPNATVSAIVRDPTNQSRRRYTTRTDAKGRFAFTFHEAGLVELLQAEREGYAPTELVNLPLPNENIRLVLPKLATIEIQIFQTVEGASQLARYSGPAQIYVLKRVSNDAEPEPSAPREVTAFPGQFVTIGAEQANVRDGMYRMRGFAGGIYKVAVVAGEDYAESGPFKLETNEGSTCIVVLGTRQKFAGTVLSQSTKGPIPGAVVQLTMTSRPASAGPIQPYQTVTDNTGRFEFDRVIPGVYALTIAADGYTTKVVEEIQVSGETAPTADTYYLVEGTPKLQIRVLNAKDKPVSEAAMVLLSVGGPRQKTFFGKSSSEGIAVFDDLPAGKYLLTVSLPENPARQKQLEFVVEEGKNQTVEVRFDVTVRVVGLAKYQGAPYQGLLAIVPRGRLAPKIFAKTDQSGIFQVELEPGDYTVSRAEETAGTLIKVPQLDTVNVEVELK</sequence>
<gene>
    <name evidence="3" type="ORF">BRCON_0497</name>
</gene>
<protein>
    <recommendedName>
        <fullName evidence="5">Carboxypeptidase regulatory-like domain-containing protein</fullName>
    </recommendedName>
</protein>
<dbReference type="SUPFAM" id="SSF49464">
    <property type="entry name" value="Carboxypeptidase regulatory domain-like"/>
    <property type="match status" value="1"/>
</dbReference>
<organism evidence="3 4">
    <name type="scientific">Sumerlaea chitinivorans</name>
    <dbReference type="NCBI Taxonomy" id="2250252"/>
    <lineage>
        <taxon>Bacteria</taxon>
        <taxon>Candidatus Sumerlaeota</taxon>
        <taxon>Candidatus Sumerlaeia</taxon>
        <taxon>Candidatus Sumerlaeales</taxon>
        <taxon>Candidatus Sumerlaeaceae</taxon>
        <taxon>Candidatus Sumerlaea</taxon>
    </lineage>
</organism>
<keyword evidence="2" id="KW-0812">Transmembrane</keyword>
<feature type="region of interest" description="Disordered" evidence="1">
    <location>
        <begin position="59"/>
        <end position="81"/>
    </location>
</feature>
<dbReference type="KEGG" id="schv:BRCON_0497"/>
<dbReference type="InterPro" id="IPR008969">
    <property type="entry name" value="CarboxyPept-like_regulatory"/>
</dbReference>
<dbReference type="Gene3D" id="2.60.40.1120">
    <property type="entry name" value="Carboxypeptidase-like, regulatory domain"/>
    <property type="match status" value="2"/>
</dbReference>
<dbReference type="InterPro" id="IPR013784">
    <property type="entry name" value="Carb-bd-like_fold"/>
</dbReference>
<accession>A0A2Z4Y2J1</accession>
<keyword evidence="2" id="KW-0472">Membrane</keyword>
<dbReference type="AlphaFoldDB" id="A0A2Z4Y2J1"/>
<evidence type="ECO:0000256" key="1">
    <source>
        <dbReference type="SAM" id="MobiDB-lite"/>
    </source>
</evidence>
<dbReference type="SUPFAM" id="SSF49452">
    <property type="entry name" value="Starch-binding domain-like"/>
    <property type="match status" value="2"/>
</dbReference>
<dbReference type="EMBL" id="CP030759">
    <property type="protein sequence ID" value="AXA35274.1"/>
    <property type="molecule type" value="Genomic_DNA"/>
</dbReference>
<evidence type="ECO:0008006" key="5">
    <source>
        <dbReference type="Google" id="ProtNLM"/>
    </source>
</evidence>
<evidence type="ECO:0000313" key="4">
    <source>
        <dbReference type="Proteomes" id="UP000262583"/>
    </source>
</evidence>
<keyword evidence="2" id="KW-1133">Transmembrane helix</keyword>
<evidence type="ECO:0000313" key="3">
    <source>
        <dbReference type="EMBL" id="AXA35274.1"/>
    </source>
</evidence>
<dbReference type="GO" id="GO:0030246">
    <property type="term" value="F:carbohydrate binding"/>
    <property type="evidence" value="ECO:0007669"/>
    <property type="project" value="InterPro"/>
</dbReference>
<dbReference type="Proteomes" id="UP000262583">
    <property type="component" value="Chromosome"/>
</dbReference>
<feature type="transmembrane region" description="Helical" evidence="2">
    <location>
        <begin position="6"/>
        <end position="24"/>
    </location>
</feature>